<evidence type="ECO:0000313" key="1">
    <source>
        <dbReference type="EMBL" id="RHZ76586.1"/>
    </source>
</evidence>
<sequence>MKRQISEESEISPPRKRIIIKRSKDVQERIYEERRMAVVKANEILLPLFNSRKNKVTFEIPPPISDVLIKKREGGKGKKVEEVEKIKESKEKVMKEVDEILRPLRKVKKAMEAFEIKIPHISMVPIKKRKFAERK</sequence>
<dbReference type="OrthoDB" id="2482209at2759"/>
<organism evidence="1 2">
    <name type="scientific">Diversispora epigaea</name>
    <dbReference type="NCBI Taxonomy" id="1348612"/>
    <lineage>
        <taxon>Eukaryota</taxon>
        <taxon>Fungi</taxon>
        <taxon>Fungi incertae sedis</taxon>
        <taxon>Mucoromycota</taxon>
        <taxon>Glomeromycotina</taxon>
        <taxon>Glomeromycetes</taxon>
        <taxon>Diversisporales</taxon>
        <taxon>Diversisporaceae</taxon>
        <taxon>Diversispora</taxon>
    </lineage>
</organism>
<dbReference type="AlphaFoldDB" id="A0A397IS60"/>
<keyword evidence="2" id="KW-1185">Reference proteome</keyword>
<reference evidence="1 2" key="1">
    <citation type="submission" date="2018-08" db="EMBL/GenBank/DDBJ databases">
        <title>Genome and evolution of the arbuscular mycorrhizal fungus Diversispora epigaea (formerly Glomus versiforme) and its bacterial endosymbionts.</title>
        <authorList>
            <person name="Sun X."/>
            <person name="Fei Z."/>
            <person name="Harrison M."/>
        </authorList>
    </citation>
    <scope>NUCLEOTIDE SEQUENCE [LARGE SCALE GENOMIC DNA]</scope>
    <source>
        <strain evidence="1 2">IT104</strain>
    </source>
</reference>
<dbReference type="EMBL" id="PQFF01000183">
    <property type="protein sequence ID" value="RHZ76586.1"/>
    <property type="molecule type" value="Genomic_DNA"/>
</dbReference>
<proteinExistence type="predicted"/>
<evidence type="ECO:0000313" key="2">
    <source>
        <dbReference type="Proteomes" id="UP000266861"/>
    </source>
</evidence>
<protein>
    <submittedName>
        <fullName evidence="1">Uncharacterized protein</fullName>
    </submittedName>
</protein>
<dbReference type="Proteomes" id="UP000266861">
    <property type="component" value="Unassembled WGS sequence"/>
</dbReference>
<comment type="caution">
    <text evidence="1">The sequence shown here is derived from an EMBL/GenBank/DDBJ whole genome shotgun (WGS) entry which is preliminary data.</text>
</comment>
<gene>
    <name evidence="1" type="ORF">Glove_195g62</name>
</gene>
<name>A0A397IS60_9GLOM</name>
<accession>A0A397IS60</accession>